<evidence type="ECO:0000256" key="6">
    <source>
        <dbReference type="ARBA" id="ARBA00035191"/>
    </source>
</evidence>
<gene>
    <name evidence="7" type="ORF">FA15DRAFT_663038</name>
</gene>
<evidence type="ECO:0000256" key="2">
    <source>
        <dbReference type="ARBA" id="ARBA00005677"/>
    </source>
</evidence>
<dbReference type="PANTHER" id="PTHR13477">
    <property type="entry name" value="MITOCHONDRIAL 39S RIBOSOMAL PROTEIN L49"/>
    <property type="match status" value="1"/>
</dbReference>
<dbReference type="Proteomes" id="UP000307440">
    <property type="component" value="Unassembled WGS sequence"/>
</dbReference>
<dbReference type="InterPro" id="IPR007740">
    <property type="entry name" value="Ribosomal_mL49"/>
</dbReference>
<proteinExistence type="inferred from homology"/>
<dbReference type="AlphaFoldDB" id="A0A5C3LAA7"/>
<keyword evidence="8" id="KW-1185">Reference proteome</keyword>
<dbReference type="GO" id="GO:0003735">
    <property type="term" value="F:structural constituent of ribosome"/>
    <property type="evidence" value="ECO:0007669"/>
    <property type="project" value="InterPro"/>
</dbReference>
<sequence>MLRLFSRAAAAQAVKYPYFVPRNTNGNLPVYSDIRNAGTRLVVQVRNVDGNVNALADDLSQSLFKAGSAEARRVKIRTNHQHVVISGGRWKQDVVEWLKNKGF</sequence>
<comment type="subcellular location">
    <subcellularLocation>
        <location evidence="1">Mitochondrion</location>
    </subcellularLocation>
</comment>
<accession>A0A5C3LAA7</accession>
<protein>
    <recommendedName>
        <fullName evidence="6">Large ribosomal subunit protein mL49</fullName>
    </recommendedName>
</protein>
<evidence type="ECO:0000256" key="3">
    <source>
        <dbReference type="ARBA" id="ARBA00022980"/>
    </source>
</evidence>
<name>A0A5C3LAA7_COPMA</name>
<comment type="similarity">
    <text evidence="2">Belongs to the mitochondrion-specific ribosomal protein mL49 family.</text>
</comment>
<dbReference type="Pfam" id="PF05046">
    <property type="entry name" value="Img2"/>
    <property type="match status" value="1"/>
</dbReference>
<dbReference type="GO" id="GO:0006412">
    <property type="term" value="P:translation"/>
    <property type="evidence" value="ECO:0007669"/>
    <property type="project" value="InterPro"/>
</dbReference>
<dbReference type="STRING" id="230819.A0A5C3LAA7"/>
<keyword evidence="4" id="KW-0496">Mitochondrion</keyword>
<keyword evidence="5" id="KW-0687">Ribonucleoprotein</keyword>
<evidence type="ECO:0000313" key="8">
    <source>
        <dbReference type="Proteomes" id="UP000307440"/>
    </source>
</evidence>
<evidence type="ECO:0000256" key="4">
    <source>
        <dbReference type="ARBA" id="ARBA00023128"/>
    </source>
</evidence>
<dbReference type="Gene3D" id="3.30.780.10">
    <property type="entry name" value="SUI1-like domain"/>
    <property type="match status" value="1"/>
</dbReference>
<dbReference type="EMBL" id="ML210147">
    <property type="protein sequence ID" value="TFK29777.1"/>
    <property type="molecule type" value="Genomic_DNA"/>
</dbReference>
<reference evidence="7 8" key="1">
    <citation type="journal article" date="2019" name="Nat. Ecol. Evol.">
        <title>Megaphylogeny resolves global patterns of mushroom evolution.</title>
        <authorList>
            <person name="Varga T."/>
            <person name="Krizsan K."/>
            <person name="Foldi C."/>
            <person name="Dima B."/>
            <person name="Sanchez-Garcia M."/>
            <person name="Sanchez-Ramirez S."/>
            <person name="Szollosi G.J."/>
            <person name="Szarkandi J.G."/>
            <person name="Papp V."/>
            <person name="Albert L."/>
            <person name="Andreopoulos W."/>
            <person name="Angelini C."/>
            <person name="Antonin V."/>
            <person name="Barry K.W."/>
            <person name="Bougher N.L."/>
            <person name="Buchanan P."/>
            <person name="Buyck B."/>
            <person name="Bense V."/>
            <person name="Catcheside P."/>
            <person name="Chovatia M."/>
            <person name="Cooper J."/>
            <person name="Damon W."/>
            <person name="Desjardin D."/>
            <person name="Finy P."/>
            <person name="Geml J."/>
            <person name="Haridas S."/>
            <person name="Hughes K."/>
            <person name="Justo A."/>
            <person name="Karasinski D."/>
            <person name="Kautmanova I."/>
            <person name="Kiss B."/>
            <person name="Kocsube S."/>
            <person name="Kotiranta H."/>
            <person name="LaButti K.M."/>
            <person name="Lechner B.E."/>
            <person name="Liimatainen K."/>
            <person name="Lipzen A."/>
            <person name="Lukacs Z."/>
            <person name="Mihaltcheva S."/>
            <person name="Morgado L.N."/>
            <person name="Niskanen T."/>
            <person name="Noordeloos M.E."/>
            <person name="Ohm R.A."/>
            <person name="Ortiz-Santana B."/>
            <person name="Ovrebo C."/>
            <person name="Racz N."/>
            <person name="Riley R."/>
            <person name="Savchenko A."/>
            <person name="Shiryaev A."/>
            <person name="Soop K."/>
            <person name="Spirin V."/>
            <person name="Szebenyi C."/>
            <person name="Tomsovsky M."/>
            <person name="Tulloss R.E."/>
            <person name="Uehling J."/>
            <person name="Grigoriev I.V."/>
            <person name="Vagvolgyi C."/>
            <person name="Papp T."/>
            <person name="Martin F.M."/>
            <person name="Miettinen O."/>
            <person name="Hibbett D.S."/>
            <person name="Nagy L.G."/>
        </authorList>
    </citation>
    <scope>NUCLEOTIDE SEQUENCE [LARGE SCALE GENOMIC DNA]</scope>
    <source>
        <strain evidence="7 8">CBS 121175</strain>
    </source>
</reference>
<evidence type="ECO:0000256" key="1">
    <source>
        <dbReference type="ARBA" id="ARBA00004173"/>
    </source>
</evidence>
<keyword evidence="3" id="KW-0689">Ribosomal protein</keyword>
<evidence type="ECO:0000313" key="7">
    <source>
        <dbReference type="EMBL" id="TFK29777.1"/>
    </source>
</evidence>
<evidence type="ECO:0000256" key="5">
    <source>
        <dbReference type="ARBA" id="ARBA00023274"/>
    </source>
</evidence>
<dbReference type="OrthoDB" id="19439at2759"/>
<dbReference type="PANTHER" id="PTHR13477:SF0">
    <property type="entry name" value="LARGE RIBOSOMAL SUBUNIT PROTEIN ML49"/>
    <property type="match status" value="1"/>
</dbReference>
<dbReference type="GO" id="GO:0005762">
    <property type="term" value="C:mitochondrial large ribosomal subunit"/>
    <property type="evidence" value="ECO:0007669"/>
    <property type="project" value="TreeGrafter"/>
</dbReference>
<organism evidence="7 8">
    <name type="scientific">Coprinopsis marcescibilis</name>
    <name type="common">Agaric fungus</name>
    <name type="synonym">Psathyrella marcescibilis</name>
    <dbReference type="NCBI Taxonomy" id="230819"/>
    <lineage>
        <taxon>Eukaryota</taxon>
        <taxon>Fungi</taxon>
        <taxon>Dikarya</taxon>
        <taxon>Basidiomycota</taxon>
        <taxon>Agaricomycotina</taxon>
        <taxon>Agaricomycetes</taxon>
        <taxon>Agaricomycetidae</taxon>
        <taxon>Agaricales</taxon>
        <taxon>Agaricineae</taxon>
        <taxon>Psathyrellaceae</taxon>
        <taxon>Coprinopsis</taxon>
    </lineage>
</organism>